<dbReference type="Pfam" id="PF08292">
    <property type="entry name" value="RNA_pol_Rbc25"/>
    <property type="match status" value="1"/>
</dbReference>
<sequence length="245" mass="26882">MFQLSIIKDTLSVHPAHFGVPPDEALIAEINKKYANRVVHDLGLCVCLFDLVQAGEGRVRYGDGCLWYKVVFRMVVFRPFTSEVVVAKVKSSDEDGIRLTIGFFDDMHIPAAYLPQPSAFDPNERAHFWLPSSPSPPPSPSPTSPSVPTPSTSLHDIQVSSRTLLDSPLSSRMYIDQGEILRVRVEADQFCDDEPGPQKFVEGVGAEAKGRVRPPYNVICSIAEQGLGPVAWWTGETEDAGDADA</sequence>
<dbReference type="Gene3D" id="3.30.1490.120">
    <property type="entry name" value="RNA polymerase Rpb7-like, N-terminal domain"/>
    <property type="match status" value="1"/>
</dbReference>
<feature type="region of interest" description="Disordered" evidence="6">
    <location>
        <begin position="125"/>
        <end position="154"/>
    </location>
</feature>
<evidence type="ECO:0000313" key="10">
    <source>
        <dbReference type="Proteomes" id="UP000054477"/>
    </source>
</evidence>
<dbReference type="PANTHER" id="PTHR12709">
    <property type="entry name" value="DNA-DIRECTED RNA POLYMERASE II, III"/>
    <property type="match status" value="1"/>
</dbReference>
<dbReference type="CDD" id="cd04330">
    <property type="entry name" value="RNAP_III_Rpc25_N"/>
    <property type="match status" value="1"/>
</dbReference>
<dbReference type="HOGENOM" id="CLU_073901_1_1_1"/>
<evidence type="ECO:0000256" key="5">
    <source>
        <dbReference type="ARBA" id="ARBA00023242"/>
    </source>
</evidence>
<dbReference type="STRING" id="1095629.A0A0C9XH68"/>
<organism evidence="9 10">
    <name type="scientific">Laccaria amethystina LaAM-08-1</name>
    <dbReference type="NCBI Taxonomy" id="1095629"/>
    <lineage>
        <taxon>Eukaryota</taxon>
        <taxon>Fungi</taxon>
        <taxon>Dikarya</taxon>
        <taxon>Basidiomycota</taxon>
        <taxon>Agaricomycotina</taxon>
        <taxon>Agaricomycetes</taxon>
        <taxon>Agaricomycetidae</taxon>
        <taxon>Agaricales</taxon>
        <taxon>Agaricineae</taxon>
        <taxon>Hydnangiaceae</taxon>
        <taxon>Laccaria</taxon>
    </lineage>
</organism>
<evidence type="ECO:0000313" key="9">
    <source>
        <dbReference type="EMBL" id="KIK04316.1"/>
    </source>
</evidence>
<protein>
    <recommendedName>
        <fullName evidence="11">DNA-directed RNA polymerase III subunit RPC8</fullName>
    </recommendedName>
</protein>
<gene>
    <name evidence="9" type="ORF">K443DRAFT_51245</name>
</gene>
<dbReference type="AlphaFoldDB" id="A0A0C9XH68"/>
<dbReference type="EMBL" id="KN838571">
    <property type="protein sequence ID" value="KIK04316.1"/>
    <property type="molecule type" value="Genomic_DNA"/>
</dbReference>
<feature type="domain" description="RNA polymerase Rpb7-like N-terminal" evidence="7">
    <location>
        <begin position="8"/>
        <end position="64"/>
    </location>
</feature>
<dbReference type="Proteomes" id="UP000054477">
    <property type="component" value="Unassembled WGS sequence"/>
</dbReference>
<feature type="non-terminal residue" evidence="9">
    <location>
        <position position="245"/>
    </location>
</feature>
<dbReference type="Gene3D" id="2.40.50.140">
    <property type="entry name" value="Nucleic acid-binding proteins"/>
    <property type="match status" value="1"/>
</dbReference>
<comment type="subcellular location">
    <subcellularLocation>
        <location evidence="1">Nucleus</location>
    </subcellularLocation>
</comment>
<evidence type="ECO:0008006" key="11">
    <source>
        <dbReference type="Google" id="ProtNLM"/>
    </source>
</evidence>
<dbReference type="PANTHER" id="PTHR12709:SF1">
    <property type="entry name" value="DNA-DIRECTED RNA POLYMERASE III SUBUNIT RPC8"/>
    <property type="match status" value="1"/>
</dbReference>
<dbReference type="InterPro" id="IPR013238">
    <property type="entry name" value="RNA_pol_III_Rbc25"/>
</dbReference>
<dbReference type="GO" id="GO:0006384">
    <property type="term" value="P:transcription initiation at RNA polymerase III promoter"/>
    <property type="evidence" value="ECO:0007669"/>
    <property type="project" value="TreeGrafter"/>
</dbReference>
<dbReference type="Pfam" id="PF03876">
    <property type="entry name" value="SHS2_Rpb7-N"/>
    <property type="match status" value="1"/>
</dbReference>
<dbReference type="InterPro" id="IPR005576">
    <property type="entry name" value="Rpb7-like_N"/>
</dbReference>
<name>A0A0C9XH68_9AGAR</name>
<dbReference type="InterPro" id="IPR045113">
    <property type="entry name" value="Rpb7-like"/>
</dbReference>
<reference evidence="10" key="2">
    <citation type="submission" date="2015-01" db="EMBL/GenBank/DDBJ databases">
        <title>Evolutionary Origins and Diversification of the Mycorrhizal Mutualists.</title>
        <authorList>
            <consortium name="DOE Joint Genome Institute"/>
            <consortium name="Mycorrhizal Genomics Consortium"/>
            <person name="Kohler A."/>
            <person name="Kuo A."/>
            <person name="Nagy L.G."/>
            <person name="Floudas D."/>
            <person name="Copeland A."/>
            <person name="Barry K.W."/>
            <person name="Cichocki N."/>
            <person name="Veneault-Fourrey C."/>
            <person name="LaButti K."/>
            <person name="Lindquist E.A."/>
            <person name="Lipzen A."/>
            <person name="Lundell T."/>
            <person name="Morin E."/>
            <person name="Murat C."/>
            <person name="Riley R."/>
            <person name="Ohm R."/>
            <person name="Sun H."/>
            <person name="Tunlid A."/>
            <person name="Henrissat B."/>
            <person name="Grigoriev I.V."/>
            <person name="Hibbett D.S."/>
            <person name="Martin F."/>
        </authorList>
    </citation>
    <scope>NUCLEOTIDE SEQUENCE [LARGE SCALE GENOMIC DNA]</scope>
    <source>
        <strain evidence="10">LaAM-08-1</strain>
    </source>
</reference>
<keyword evidence="3" id="KW-0240">DNA-directed RNA polymerase</keyword>
<evidence type="ECO:0000256" key="3">
    <source>
        <dbReference type="ARBA" id="ARBA00022478"/>
    </source>
</evidence>
<dbReference type="InterPro" id="IPR012340">
    <property type="entry name" value="NA-bd_OB-fold"/>
</dbReference>
<evidence type="ECO:0000259" key="7">
    <source>
        <dbReference type="Pfam" id="PF03876"/>
    </source>
</evidence>
<evidence type="ECO:0000256" key="6">
    <source>
        <dbReference type="SAM" id="MobiDB-lite"/>
    </source>
</evidence>
<feature type="domain" description="RNA polymerase III subunit Rpc25" evidence="8">
    <location>
        <begin position="83"/>
        <end position="233"/>
    </location>
</feature>
<proteinExistence type="inferred from homology"/>
<feature type="compositionally biased region" description="Pro residues" evidence="6">
    <location>
        <begin position="133"/>
        <end position="148"/>
    </location>
</feature>
<accession>A0A0C9XH68</accession>
<comment type="similarity">
    <text evidence="2">Belongs to the eukaryotic RPB7/RPC8 RNA polymerase subunit family.</text>
</comment>
<dbReference type="SUPFAM" id="SSF50249">
    <property type="entry name" value="Nucleic acid-binding proteins"/>
    <property type="match status" value="1"/>
</dbReference>
<evidence type="ECO:0000256" key="2">
    <source>
        <dbReference type="ARBA" id="ARBA00009307"/>
    </source>
</evidence>
<keyword evidence="10" id="KW-1185">Reference proteome</keyword>
<keyword evidence="4" id="KW-0804">Transcription</keyword>
<dbReference type="InterPro" id="IPR036898">
    <property type="entry name" value="RNA_pol_Rpb7-like_N_sf"/>
</dbReference>
<reference evidence="9 10" key="1">
    <citation type="submission" date="2014-04" db="EMBL/GenBank/DDBJ databases">
        <authorList>
            <consortium name="DOE Joint Genome Institute"/>
            <person name="Kuo A."/>
            <person name="Kohler A."/>
            <person name="Nagy L.G."/>
            <person name="Floudas D."/>
            <person name="Copeland A."/>
            <person name="Barry K.W."/>
            <person name="Cichocki N."/>
            <person name="Veneault-Fourrey C."/>
            <person name="LaButti K."/>
            <person name="Lindquist E.A."/>
            <person name="Lipzen A."/>
            <person name="Lundell T."/>
            <person name="Morin E."/>
            <person name="Murat C."/>
            <person name="Sun H."/>
            <person name="Tunlid A."/>
            <person name="Henrissat B."/>
            <person name="Grigoriev I.V."/>
            <person name="Hibbett D.S."/>
            <person name="Martin F."/>
            <person name="Nordberg H.P."/>
            <person name="Cantor M.N."/>
            <person name="Hua S.X."/>
        </authorList>
    </citation>
    <scope>NUCLEOTIDE SEQUENCE [LARGE SCALE GENOMIC DNA]</scope>
    <source>
        <strain evidence="9 10">LaAM-08-1</strain>
    </source>
</reference>
<evidence type="ECO:0000259" key="8">
    <source>
        <dbReference type="Pfam" id="PF08292"/>
    </source>
</evidence>
<evidence type="ECO:0000256" key="1">
    <source>
        <dbReference type="ARBA" id="ARBA00004123"/>
    </source>
</evidence>
<dbReference type="OrthoDB" id="10256606at2759"/>
<dbReference type="SUPFAM" id="SSF88798">
    <property type="entry name" value="N-terminal, heterodimerisation domain of RBP7 (RpoE)"/>
    <property type="match status" value="1"/>
</dbReference>
<evidence type="ECO:0000256" key="4">
    <source>
        <dbReference type="ARBA" id="ARBA00023163"/>
    </source>
</evidence>
<keyword evidence="5" id="KW-0539">Nucleus</keyword>
<dbReference type="FunFam" id="3.30.1490.120:FF:000001">
    <property type="entry name" value="DNA-directed RNA polymerase II subunit RPB7"/>
    <property type="match status" value="1"/>
</dbReference>
<dbReference type="GO" id="GO:0005666">
    <property type="term" value="C:RNA polymerase III complex"/>
    <property type="evidence" value="ECO:0007669"/>
    <property type="project" value="TreeGrafter"/>
</dbReference>